<evidence type="ECO:0008006" key="4">
    <source>
        <dbReference type="Google" id="ProtNLM"/>
    </source>
</evidence>
<evidence type="ECO:0000313" key="3">
    <source>
        <dbReference type="Proteomes" id="UP001517367"/>
    </source>
</evidence>
<dbReference type="Proteomes" id="UP001517367">
    <property type="component" value="Unassembled WGS sequence"/>
</dbReference>
<comment type="caution">
    <text evidence="2">The sequence shown here is derived from an EMBL/GenBank/DDBJ whole genome shotgun (WGS) entry which is preliminary data.</text>
</comment>
<sequence length="200" mass="22853">MKYKIQPIIIFLGVFSLCVGIWQILQIKTMILPSWFLLLLPVPCILLVSFVLGTLVKKILNSKWRAITFASIFVIIFCSIFYISNFRSVYTVVIPEGYVGEIRLLVSNENDFSINNYGIGYIDRKTFDEGFYPKIIKGGNDITKQVKEYSKGALATSSGDVYSYEYLSFSVLAKGEHVENKDIEELIKIKAIDTSRLYRK</sequence>
<evidence type="ECO:0000313" key="2">
    <source>
        <dbReference type="EMBL" id="MFN0290097.1"/>
    </source>
</evidence>
<feature type="transmembrane region" description="Helical" evidence="1">
    <location>
        <begin position="64"/>
        <end position="83"/>
    </location>
</feature>
<accession>A0ABW9JGM0</accession>
<reference evidence="2 3" key="1">
    <citation type="submission" date="2024-12" db="EMBL/GenBank/DDBJ databases">
        <authorList>
            <person name="Hu S."/>
        </authorList>
    </citation>
    <scope>NUCLEOTIDE SEQUENCE [LARGE SCALE GENOMIC DNA]</scope>
    <source>
        <strain evidence="2 3">P-25</strain>
    </source>
</reference>
<gene>
    <name evidence="2" type="ORF">E5L68_001770</name>
</gene>
<keyword evidence="1" id="KW-1133">Transmembrane helix</keyword>
<name>A0ABW9JGM0_9SPHI</name>
<keyword evidence="1" id="KW-0472">Membrane</keyword>
<dbReference type="RefSeq" id="WP_138727692.1">
    <property type="nucleotide sequence ID" value="NZ_SRMP02000001.1"/>
</dbReference>
<proteinExistence type="predicted"/>
<protein>
    <recommendedName>
        <fullName evidence="4">DUF4131 domain-containing protein</fullName>
    </recommendedName>
</protein>
<feature type="transmembrane region" description="Helical" evidence="1">
    <location>
        <begin position="7"/>
        <end position="25"/>
    </location>
</feature>
<keyword evidence="3" id="KW-1185">Reference proteome</keyword>
<keyword evidence="1" id="KW-0812">Transmembrane</keyword>
<evidence type="ECO:0000256" key="1">
    <source>
        <dbReference type="SAM" id="Phobius"/>
    </source>
</evidence>
<dbReference type="EMBL" id="SRMP02000001">
    <property type="protein sequence ID" value="MFN0290097.1"/>
    <property type="molecule type" value="Genomic_DNA"/>
</dbReference>
<organism evidence="2 3">
    <name type="scientific">Pedobacter helvus</name>
    <dbReference type="NCBI Taxonomy" id="2563444"/>
    <lineage>
        <taxon>Bacteria</taxon>
        <taxon>Pseudomonadati</taxon>
        <taxon>Bacteroidota</taxon>
        <taxon>Sphingobacteriia</taxon>
        <taxon>Sphingobacteriales</taxon>
        <taxon>Sphingobacteriaceae</taxon>
        <taxon>Pedobacter</taxon>
    </lineage>
</organism>
<feature type="transmembrane region" description="Helical" evidence="1">
    <location>
        <begin position="31"/>
        <end position="52"/>
    </location>
</feature>